<proteinExistence type="predicted"/>
<dbReference type="EMBL" id="JAKOGI010000922">
    <property type="protein sequence ID" value="KAJ8429209.1"/>
    <property type="molecule type" value="Genomic_DNA"/>
</dbReference>
<dbReference type="Proteomes" id="UP001153076">
    <property type="component" value="Unassembled WGS sequence"/>
</dbReference>
<keyword evidence="3" id="KW-1185">Reference proteome</keyword>
<feature type="compositionally biased region" description="Polar residues" evidence="1">
    <location>
        <begin position="262"/>
        <end position="272"/>
    </location>
</feature>
<evidence type="ECO:0000256" key="1">
    <source>
        <dbReference type="SAM" id="MobiDB-lite"/>
    </source>
</evidence>
<feature type="region of interest" description="Disordered" evidence="1">
    <location>
        <begin position="171"/>
        <end position="190"/>
    </location>
</feature>
<feature type="compositionally biased region" description="Low complexity" evidence="1">
    <location>
        <begin position="136"/>
        <end position="149"/>
    </location>
</feature>
<comment type="caution">
    <text evidence="2">The sequence shown here is derived from an EMBL/GenBank/DDBJ whole genome shotgun (WGS) entry which is preliminary data.</text>
</comment>
<name>A0A9Q1Q551_9CARY</name>
<organism evidence="2 3">
    <name type="scientific">Carnegiea gigantea</name>
    <dbReference type="NCBI Taxonomy" id="171969"/>
    <lineage>
        <taxon>Eukaryota</taxon>
        <taxon>Viridiplantae</taxon>
        <taxon>Streptophyta</taxon>
        <taxon>Embryophyta</taxon>
        <taxon>Tracheophyta</taxon>
        <taxon>Spermatophyta</taxon>
        <taxon>Magnoliopsida</taxon>
        <taxon>eudicotyledons</taxon>
        <taxon>Gunneridae</taxon>
        <taxon>Pentapetalae</taxon>
        <taxon>Caryophyllales</taxon>
        <taxon>Cactineae</taxon>
        <taxon>Cactaceae</taxon>
        <taxon>Cactoideae</taxon>
        <taxon>Echinocereeae</taxon>
        <taxon>Carnegiea</taxon>
    </lineage>
</organism>
<feature type="region of interest" description="Disordered" evidence="1">
    <location>
        <begin position="253"/>
        <end position="285"/>
    </location>
</feature>
<evidence type="ECO:0000313" key="3">
    <source>
        <dbReference type="Proteomes" id="UP001153076"/>
    </source>
</evidence>
<dbReference type="AlphaFoldDB" id="A0A9Q1Q551"/>
<sequence>MTLLLRSLGLSIQGVSYLIPYTLTLARRRNKFHLLGVMAFVLGPPRNSYPPEIPEPASPRPCVNTPRYQHGPADSLAPWLEPPFLPLQSLQPWPLQAPPLAGATSLSSRPLGRLDYPSAFPSAAGTGSIALPAFGTPPRLSPPKLTLRPLSPPPRIRLDEIGGWPLGARGRTADSLRSSSHSLRGGPGVRSLADRLPDCRGADHPTPASPTWVGADATITPNQGSREKGANKVLKCTFLACVASPLPNGAQHRLPLAPEWHPQSQRPSTSPSLALHKTKGKSDQNQIEKLTNIRMTNILRKILKDQKACRGKEEVVSKKFNLGSQFKGSLLLDLLFLLLGPFIDSIT</sequence>
<feature type="region of interest" description="Disordered" evidence="1">
    <location>
        <begin position="128"/>
        <end position="163"/>
    </location>
</feature>
<feature type="compositionally biased region" description="Low complexity" evidence="1">
    <location>
        <begin position="175"/>
        <end position="184"/>
    </location>
</feature>
<reference evidence="2" key="1">
    <citation type="submission" date="2022-04" db="EMBL/GenBank/DDBJ databases">
        <title>Carnegiea gigantea Genome sequencing and assembly v2.</title>
        <authorList>
            <person name="Copetti D."/>
            <person name="Sanderson M.J."/>
            <person name="Burquez A."/>
            <person name="Wojciechowski M.F."/>
        </authorList>
    </citation>
    <scope>NUCLEOTIDE SEQUENCE</scope>
    <source>
        <strain evidence="2">SGP5-SGP5p</strain>
        <tissue evidence="2">Aerial part</tissue>
    </source>
</reference>
<gene>
    <name evidence="2" type="ORF">Cgig2_012337</name>
</gene>
<evidence type="ECO:0000313" key="2">
    <source>
        <dbReference type="EMBL" id="KAJ8429209.1"/>
    </source>
</evidence>
<accession>A0A9Q1Q551</accession>
<protein>
    <submittedName>
        <fullName evidence="2">Uncharacterized protein</fullName>
    </submittedName>
</protein>